<name>A0AAN2BZA0_9PROT</name>
<reference evidence="1 2" key="1">
    <citation type="journal article" date="2022" name="Int. J. Syst. Evol. Microbiol.">
        <title>&lt;i&gt;Sideroxyarcus emersonii&lt;/i&gt; gen. nov. sp. nov., a neutrophilic, microaerobic iron- and thiosulfate-oxidizing bacterium isolated from iron-rich wetland sediment.</title>
        <authorList>
            <person name="Kato S."/>
            <person name="Itoh T."/>
            <person name="Iino T."/>
            <person name="Ohkuma M."/>
        </authorList>
    </citation>
    <scope>NUCLEOTIDE SEQUENCE [LARGE SCALE GENOMIC DNA]</scope>
    <source>
        <strain evidence="1 2">MIZ01</strain>
    </source>
</reference>
<organism evidence="1 2">
    <name type="scientific">Sideroxyarcus emersonii</name>
    <dbReference type="NCBI Taxonomy" id="2764705"/>
    <lineage>
        <taxon>Bacteria</taxon>
        <taxon>Pseudomonadati</taxon>
        <taxon>Pseudomonadota</taxon>
        <taxon>Betaproteobacteria</taxon>
        <taxon>Nitrosomonadales</taxon>
        <taxon>Gallionellaceae</taxon>
        <taxon>Sideroxyarcus</taxon>
    </lineage>
</organism>
<dbReference type="Proteomes" id="UP001320326">
    <property type="component" value="Chromosome"/>
</dbReference>
<proteinExistence type="predicted"/>
<gene>
    <name evidence="1" type="ORF">MIZ01_1690</name>
</gene>
<accession>A0AAN2BZA0</accession>
<dbReference type="AlphaFoldDB" id="A0AAN2BZA0"/>
<evidence type="ECO:0000313" key="1">
    <source>
        <dbReference type="EMBL" id="BCK87893.1"/>
    </source>
</evidence>
<dbReference type="KEGG" id="seme:MIZ01_1690"/>
<sequence length="44" mass="5124">MAHPWKNDIDASDRISQERFAILLPNQLPEQSKLPAKIEYTWGD</sequence>
<protein>
    <submittedName>
        <fullName evidence="1">Uncharacterized protein</fullName>
    </submittedName>
</protein>
<evidence type="ECO:0000313" key="2">
    <source>
        <dbReference type="Proteomes" id="UP001320326"/>
    </source>
</evidence>
<dbReference type="EMBL" id="AP023423">
    <property type="protein sequence ID" value="BCK87893.1"/>
    <property type="molecule type" value="Genomic_DNA"/>
</dbReference>
<keyword evidence="2" id="KW-1185">Reference proteome</keyword>